<dbReference type="HAMAP" id="MF_01477">
    <property type="entry name" value="Iojap_RsfS"/>
    <property type="match status" value="1"/>
</dbReference>
<protein>
    <recommendedName>
        <fullName evidence="2">Ribosomal silencing factor RsfS</fullName>
    </recommendedName>
</protein>
<gene>
    <name evidence="2 3" type="primary">rsfS</name>
    <name evidence="3" type="ORF">EGI31_08800</name>
</gene>
<evidence type="ECO:0000313" key="3">
    <source>
        <dbReference type="EMBL" id="MCP9763052.1"/>
    </source>
</evidence>
<reference evidence="3 4" key="1">
    <citation type="submission" date="2018-11" db="EMBL/GenBank/DDBJ databases">
        <title>Novel bacteria species description.</title>
        <authorList>
            <person name="Han J.-H."/>
        </authorList>
    </citation>
    <scope>NUCLEOTIDE SEQUENCE [LARGE SCALE GENOMIC DNA]</scope>
    <source>
        <strain evidence="3 4">KCTC23259</strain>
    </source>
</reference>
<keyword evidence="2" id="KW-0678">Repressor</keyword>
<dbReference type="NCBIfam" id="TIGR00090">
    <property type="entry name" value="rsfS_iojap_ybeB"/>
    <property type="match status" value="1"/>
</dbReference>
<proteinExistence type="inferred from homology"/>
<dbReference type="SUPFAM" id="SSF81301">
    <property type="entry name" value="Nucleotidyltransferase"/>
    <property type="match status" value="1"/>
</dbReference>
<dbReference type="GO" id="GO:0005737">
    <property type="term" value="C:cytoplasm"/>
    <property type="evidence" value="ECO:0007669"/>
    <property type="project" value="UniProtKB-SubCell"/>
</dbReference>
<organism evidence="3 4">
    <name type="scientific">Lacihabitans soyangensis</name>
    <dbReference type="NCBI Taxonomy" id="869394"/>
    <lineage>
        <taxon>Bacteria</taxon>
        <taxon>Pseudomonadati</taxon>
        <taxon>Bacteroidota</taxon>
        <taxon>Cytophagia</taxon>
        <taxon>Cytophagales</taxon>
        <taxon>Leadbetterellaceae</taxon>
        <taxon>Lacihabitans</taxon>
    </lineage>
</organism>
<keyword evidence="4" id="KW-1185">Reference proteome</keyword>
<keyword evidence="2" id="KW-0810">Translation regulation</keyword>
<dbReference type="EMBL" id="RJUF01000019">
    <property type="protein sequence ID" value="MCP9763052.1"/>
    <property type="molecule type" value="Genomic_DNA"/>
</dbReference>
<dbReference type="Pfam" id="PF02410">
    <property type="entry name" value="RsfS"/>
    <property type="match status" value="1"/>
</dbReference>
<dbReference type="GO" id="GO:0017148">
    <property type="term" value="P:negative regulation of translation"/>
    <property type="evidence" value="ECO:0007669"/>
    <property type="project" value="UniProtKB-UniRule"/>
</dbReference>
<dbReference type="AlphaFoldDB" id="A0AAE3H166"/>
<dbReference type="Proteomes" id="UP001204144">
    <property type="component" value="Unassembled WGS sequence"/>
</dbReference>
<dbReference type="GO" id="GO:0043023">
    <property type="term" value="F:ribosomal large subunit binding"/>
    <property type="evidence" value="ECO:0007669"/>
    <property type="project" value="TreeGrafter"/>
</dbReference>
<dbReference type="GO" id="GO:0090071">
    <property type="term" value="P:negative regulation of ribosome biogenesis"/>
    <property type="evidence" value="ECO:0007669"/>
    <property type="project" value="UniProtKB-UniRule"/>
</dbReference>
<comment type="caution">
    <text evidence="3">The sequence shown here is derived from an EMBL/GenBank/DDBJ whole genome shotgun (WGS) entry which is preliminary data.</text>
</comment>
<keyword evidence="2" id="KW-0963">Cytoplasm</keyword>
<dbReference type="InterPro" id="IPR043519">
    <property type="entry name" value="NT_sf"/>
</dbReference>
<comment type="subcellular location">
    <subcellularLocation>
        <location evidence="2">Cytoplasm</location>
    </subcellularLocation>
</comment>
<accession>A0AAE3H166</accession>
<evidence type="ECO:0000313" key="4">
    <source>
        <dbReference type="Proteomes" id="UP001204144"/>
    </source>
</evidence>
<comment type="function">
    <text evidence="2">Functions as a ribosomal silencing factor. Interacts with ribosomal protein uL14 (rplN), blocking formation of intersubunit bridge B8. Prevents association of the 30S and 50S ribosomal subunits and the formation of functional ribosomes, thus repressing translation.</text>
</comment>
<dbReference type="PANTHER" id="PTHR21043:SF0">
    <property type="entry name" value="MITOCHONDRIAL ASSEMBLY OF RIBOSOMAL LARGE SUBUNIT PROTEIN 1"/>
    <property type="match status" value="1"/>
</dbReference>
<evidence type="ECO:0000256" key="2">
    <source>
        <dbReference type="HAMAP-Rule" id="MF_01477"/>
    </source>
</evidence>
<dbReference type="Gene3D" id="3.30.460.10">
    <property type="entry name" value="Beta Polymerase, domain 2"/>
    <property type="match status" value="1"/>
</dbReference>
<dbReference type="InterPro" id="IPR004394">
    <property type="entry name" value="Iojap/RsfS/C7orf30"/>
</dbReference>
<sequence length="130" mass="14819">MKKKISSEVLCDSIINGMQEKKGFDIIKMDLRKIQGAITDFFVICSGSSDTQIDAIAGSVDEEVFKSTKESPWHKEGIQNKEWILLDYVDVVVHVFKKDRREFYDIESLWGDADCTYYGDTLKPSLTPLS</sequence>
<evidence type="ECO:0000256" key="1">
    <source>
        <dbReference type="ARBA" id="ARBA00010574"/>
    </source>
</evidence>
<comment type="similarity">
    <text evidence="1 2">Belongs to the Iojap/RsfS family.</text>
</comment>
<comment type="subunit">
    <text evidence="2">Interacts with ribosomal protein uL14 (rplN).</text>
</comment>
<name>A0AAE3H166_9BACT</name>
<dbReference type="RefSeq" id="WP_255036839.1">
    <property type="nucleotide sequence ID" value="NZ_RJUF01000019.1"/>
</dbReference>
<dbReference type="PANTHER" id="PTHR21043">
    <property type="entry name" value="IOJAP SUPERFAMILY ORTHOLOG"/>
    <property type="match status" value="1"/>
</dbReference>
<dbReference type="GO" id="GO:0042256">
    <property type="term" value="P:cytosolic ribosome assembly"/>
    <property type="evidence" value="ECO:0007669"/>
    <property type="project" value="UniProtKB-UniRule"/>
</dbReference>